<feature type="region of interest" description="Disordered" evidence="1">
    <location>
        <begin position="85"/>
        <end position="167"/>
    </location>
</feature>
<organism evidence="2 3">
    <name type="scientific">Erythroxylum novogranatense</name>
    <dbReference type="NCBI Taxonomy" id="1862640"/>
    <lineage>
        <taxon>Eukaryota</taxon>
        <taxon>Viridiplantae</taxon>
        <taxon>Streptophyta</taxon>
        <taxon>Embryophyta</taxon>
        <taxon>Tracheophyta</taxon>
        <taxon>Spermatophyta</taxon>
        <taxon>Magnoliopsida</taxon>
        <taxon>eudicotyledons</taxon>
        <taxon>Gunneridae</taxon>
        <taxon>Pentapetalae</taxon>
        <taxon>rosids</taxon>
        <taxon>fabids</taxon>
        <taxon>Malpighiales</taxon>
        <taxon>Erythroxylaceae</taxon>
        <taxon>Erythroxylum</taxon>
    </lineage>
</organism>
<evidence type="ECO:0000313" key="3">
    <source>
        <dbReference type="Proteomes" id="UP001159364"/>
    </source>
</evidence>
<comment type="caution">
    <text evidence="2">The sequence shown here is derived from an EMBL/GenBank/DDBJ whole genome shotgun (WGS) entry which is preliminary data.</text>
</comment>
<sequence length="167" mass="18635">MENPHLFNSFIGEGSTPGENLGLGSWMVVEKQTKRVPRHRQSDPGPHIQRPFTNRYMLLHDEENVTEELPTLTDLDYTKAQQGGFNFVVDNGSTGKGTERQAKKLEVHKRPKGPARSVIKNNHTDSVNTHEVTGTHTSRRESSPDASRQPVIAPPPQSTTTAEIFNQ</sequence>
<dbReference type="AlphaFoldDB" id="A0AAV8SDM8"/>
<name>A0AAV8SDM8_9ROSI</name>
<protein>
    <submittedName>
        <fullName evidence="2">Uncharacterized protein</fullName>
    </submittedName>
</protein>
<evidence type="ECO:0000313" key="2">
    <source>
        <dbReference type="EMBL" id="KAJ8750136.1"/>
    </source>
</evidence>
<feature type="compositionally biased region" description="Polar residues" evidence="1">
    <location>
        <begin position="119"/>
        <end position="136"/>
    </location>
</feature>
<reference evidence="2 3" key="1">
    <citation type="submission" date="2021-09" db="EMBL/GenBank/DDBJ databases">
        <title>Genomic insights and catalytic innovation underlie evolution of tropane alkaloids biosynthesis.</title>
        <authorList>
            <person name="Wang Y.-J."/>
            <person name="Tian T."/>
            <person name="Huang J.-P."/>
            <person name="Huang S.-X."/>
        </authorList>
    </citation>
    <scope>NUCLEOTIDE SEQUENCE [LARGE SCALE GENOMIC DNA]</scope>
    <source>
        <strain evidence="2">KIB-2018</strain>
        <tissue evidence="2">Leaf</tissue>
    </source>
</reference>
<evidence type="ECO:0000256" key="1">
    <source>
        <dbReference type="SAM" id="MobiDB-lite"/>
    </source>
</evidence>
<feature type="compositionally biased region" description="Polar residues" evidence="1">
    <location>
        <begin position="158"/>
        <end position="167"/>
    </location>
</feature>
<dbReference type="EMBL" id="JAIWQS010000011">
    <property type="protein sequence ID" value="KAJ8750136.1"/>
    <property type="molecule type" value="Genomic_DNA"/>
</dbReference>
<accession>A0AAV8SDM8</accession>
<keyword evidence="3" id="KW-1185">Reference proteome</keyword>
<dbReference type="Proteomes" id="UP001159364">
    <property type="component" value="Linkage Group LG11"/>
</dbReference>
<gene>
    <name evidence="2" type="ORF">K2173_014051</name>
</gene>
<proteinExistence type="predicted"/>